<keyword evidence="4" id="KW-0256">Endoplasmic reticulum</keyword>
<evidence type="ECO:0000256" key="3">
    <source>
        <dbReference type="ARBA" id="ARBA00022692"/>
    </source>
</evidence>
<dbReference type="Pfam" id="PF07086">
    <property type="entry name" value="Jagunal"/>
    <property type="match status" value="1"/>
</dbReference>
<evidence type="ECO:0000256" key="7">
    <source>
        <dbReference type="SAM" id="Phobius"/>
    </source>
</evidence>
<accession>A0A9D5CEC5</accession>
<organism evidence="8 9">
    <name type="scientific">Dioscorea zingiberensis</name>
    <dbReference type="NCBI Taxonomy" id="325984"/>
    <lineage>
        <taxon>Eukaryota</taxon>
        <taxon>Viridiplantae</taxon>
        <taxon>Streptophyta</taxon>
        <taxon>Embryophyta</taxon>
        <taxon>Tracheophyta</taxon>
        <taxon>Spermatophyta</taxon>
        <taxon>Magnoliopsida</taxon>
        <taxon>Liliopsida</taxon>
        <taxon>Dioscoreales</taxon>
        <taxon>Dioscoreaceae</taxon>
        <taxon>Dioscorea</taxon>
    </lineage>
</organism>
<dbReference type="PANTHER" id="PTHR20955:SF1">
    <property type="entry name" value="PROTEIN JAGUNAL HOMOLOG 1"/>
    <property type="match status" value="1"/>
</dbReference>
<feature type="transmembrane region" description="Helical" evidence="7">
    <location>
        <begin position="142"/>
        <end position="162"/>
    </location>
</feature>
<dbReference type="GO" id="GO:0016192">
    <property type="term" value="P:vesicle-mediated transport"/>
    <property type="evidence" value="ECO:0007669"/>
    <property type="project" value="TreeGrafter"/>
</dbReference>
<name>A0A9D5CEC5_9LILI</name>
<comment type="subcellular location">
    <subcellularLocation>
        <location evidence="1">Endoplasmic reticulum membrane</location>
        <topology evidence="1">Multi-pass membrane protein</topology>
    </subcellularLocation>
</comment>
<dbReference type="GO" id="GO:0007029">
    <property type="term" value="P:endoplasmic reticulum organization"/>
    <property type="evidence" value="ECO:0007669"/>
    <property type="project" value="InterPro"/>
</dbReference>
<evidence type="ECO:0000313" key="9">
    <source>
        <dbReference type="Proteomes" id="UP001085076"/>
    </source>
</evidence>
<dbReference type="PANTHER" id="PTHR20955">
    <property type="entry name" value="PROTEIN JAGUNAL HOMOLOG 1"/>
    <property type="match status" value="1"/>
</dbReference>
<evidence type="ECO:0000256" key="5">
    <source>
        <dbReference type="ARBA" id="ARBA00022989"/>
    </source>
</evidence>
<dbReference type="EMBL" id="JAGGNH010000005">
    <property type="protein sequence ID" value="KAJ0971127.1"/>
    <property type="molecule type" value="Genomic_DNA"/>
</dbReference>
<feature type="transmembrane region" description="Helical" evidence="7">
    <location>
        <begin position="69"/>
        <end position="87"/>
    </location>
</feature>
<feature type="transmembrane region" description="Helical" evidence="7">
    <location>
        <begin position="41"/>
        <end position="63"/>
    </location>
</feature>
<comment type="caution">
    <text evidence="8">The sequence shown here is derived from an EMBL/GenBank/DDBJ whole genome shotgun (WGS) entry which is preliminary data.</text>
</comment>
<dbReference type="Proteomes" id="UP001085076">
    <property type="component" value="Miscellaneous, Linkage group lg05"/>
</dbReference>
<gene>
    <name evidence="8" type="ORF">J5N97_019086</name>
</gene>
<protein>
    <submittedName>
        <fullName evidence="8">Uncharacterized protein</fullName>
    </submittedName>
</protein>
<evidence type="ECO:0000256" key="1">
    <source>
        <dbReference type="ARBA" id="ARBA00004477"/>
    </source>
</evidence>
<dbReference type="InterPro" id="IPR009787">
    <property type="entry name" value="Jagunal"/>
</dbReference>
<keyword evidence="6 7" id="KW-0472">Membrane</keyword>
<evidence type="ECO:0000313" key="8">
    <source>
        <dbReference type="EMBL" id="KAJ0971127.1"/>
    </source>
</evidence>
<feature type="transmembrane region" description="Helical" evidence="7">
    <location>
        <begin position="99"/>
        <end position="122"/>
    </location>
</feature>
<evidence type="ECO:0000256" key="4">
    <source>
        <dbReference type="ARBA" id="ARBA00022824"/>
    </source>
</evidence>
<comment type="similarity">
    <text evidence="2">Belongs to the jagunal family.</text>
</comment>
<keyword evidence="3 7" id="KW-0812">Transmembrane</keyword>
<reference evidence="8" key="2">
    <citation type="journal article" date="2022" name="Hortic Res">
        <title>The genome of Dioscorea zingiberensis sheds light on the biosynthesis, origin and evolution of the medicinally important diosgenin saponins.</title>
        <authorList>
            <person name="Li Y."/>
            <person name="Tan C."/>
            <person name="Li Z."/>
            <person name="Guo J."/>
            <person name="Li S."/>
            <person name="Chen X."/>
            <person name="Wang C."/>
            <person name="Dai X."/>
            <person name="Yang H."/>
            <person name="Song W."/>
            <person name="Hou L."/>
            <person name="Xu J."/>
            <person name="Tong Z."/>
            <person name="Xu A."/>
            <person name="Yuan X."/>
            <person name="Wang W."/>
            <person name="Yang Q."/>
            <person name="Chen L."/>
            <person name="Sun Z."/>
            <person name="Wang K."/>
            <person name="Pan B."/>
            <person name="Chen J."/>
            <person name="Bao Y."/>
            <person name="Liu F."/>
            <person name="Qi X."/>
            <person name="Gang D.R."/>
            <person name="Wen J."/>
            <person name="Li J."/>
        </authorList>
    </citation>
    <scope>NUCLEOTIDE SEQUENCE</scope>
    <source>
        <strain evidence="8">Dzin_1.0</strain>
    </source>
</reference>
<dbReference type="GO" id="GO:0005789">
    <property type="term" value="C:endoplasmic reticulum membrane"/>
    <property type="evidence" value="ECO:0007669"/>
    <property type="project" value="UniProtKB-SubCell"/>
</dbReference>
<dbReference type="AlphaFoldDB" id="A0A9D5CEC5"/>
<reference evidence="8" key="1">
    <citation type="submission" date="2021-03" db="EMBL/GenBank/DDBJ databases">
        <authorList>
            <person name="Li Z."/>
            <person name="Yang C."/>
        </authorList>
    </citation>
    <scope>NUCLEOTIDE SEQUENCE</scope>
    <source>
        <strain evidence="8">Dzin_1.0</strain>
        <tissue evidence="8">Leaf</tissue>
    </source>
</reference>
<evidence type="ECO:0000256" key="2">
    <source>
        <dbReference type="ARBA" id="ARBA00008462"/>
    </source>
</evidence>
<sequence>MAQRRAAAGRPSGTDGSDFSYRMLVDPRYTKVAQGKSRLRILIAAQSFSLVLASLVVFLVASLDQGFDNFSILSVSVGFIALLIGEIGRRRSQVNLLRFYVTASSLATALSVACIIRSNFFFEVIQHQSIAGAKTYELIEAARISFGILLQVFVIITTINLVQNMSPKRAS</sequence>
<evidence type="ECO:0000256" key="6">
    <source>
        <dbReference type="ARBA" id="ARBA00023136"/>
    </source>
</evidence>
<keyword evidence="9" id="KW-1185">Reference proteome</keyword>
<dbReference type="OrthoDB" id="1915239at2759"/>
<keyword evidence="5 7" id="KW-1133">Transmembrane helix</keyword>
<proteinExistence type="inferred from homology"/>